<evidence type="ECO:0000313" key="2">
    <source>
        <dbReference type="EMBL" id="CAH2047516.1"/>
    </source>
</evidence>
<name>A0AAU9RPJ4_THLAR</name>
<gene>
    <name evidence="2" type="ORF">TAV2_LOCUS7940</name>
</gene>
<feature type="domain" description="At1g61320/AtMIF1 LRR" evidence="1">
    <location>
        <begin position="75"/>
        <end position="406"/>
    </location>
</feature>
<dbReference type="EMBL" id="OU466858">
    <property type="protein sequence ID" value="CAH2047516.1"/>
    <property type="molecule type" value="Genomic_DNA"/>
</dbReference>
<evidence type="ECO:0000259" key="1">
    <source>
        <dbReference type="Pfam" id="PF23622"/>
    </source>
</evidence>
<dbReference type="InterPro" id="IPR036047">
    <property type="entry name" value="F-box-like_dom_sf"/>
</dbReference>
<organism evidence="2 3">
    <name type="scientific">Thlaspi arvense</name>
    <name type="common">Field penny-cress</name>
    <dbReference type="NCBI Taxonomy" id="13288"/>
    <lineage>
        <taxon>Eukaryota</taxon>
        <taxon>Viridiplantae</taxon>
        <taxon>Streptophyta</taxon>
        <taxon>Embryophyta</taxon>
        <taxon>Tracheophyta</taxon>
        <taxon>Spermatophyta</taxon>
        <taxon>Magnoliopsida</taxon>
        <taxon>eudicotyledons</taxon>
        <taxon>Gunneridae</taxon>
        <taxon>Pentapetalae</taxon>
        <taxon>rosids</taxon>
        <taxon>malvids</taxon>
        <taxon>Brassicales</taxon>
        <taxon>Brassicaceae</taxon>
        <taxon>Thlaspideae</taxon>
        <taxon>Thlaspi</taxon>
    </lineage>
</organism>
<dbReference type="PANTHER" id="PTHR34145">
    <property type="entry name" value="OS02G0105600 PROTEIN"/>
    <property type="match status" value="1"/>
</dbReference>
<dbReference type="Gene3D" id="3.80.10.10">
    <property type="entry name" value="Ribonuclease Inhibitor"/>
    <property type="match status" value="1"/>
</dbReference>
<dbReference type="InterPro" id="IPR032675">
    <property type="entry name" value="LRR_dom_sf"/>
</dbReference>
<accession>A0AAU9RPJ4</accession>
<reference evidence="2 3" key="1">
    <citation type="submission" date="2022-03" db="EMBL/GenBank/DDBJ databases">
        <authorList>
            <person name="Nunn A."/>
            <person name="Chopra R."/>
            <person name="Nunn A."/>
            <person name="Contreras Garrido A."/>
        </authorList>
    </citation>
    <scope>NUCLEOTIDE SEQUENCE [LARGE SCALE GENOMIC DNA]</scope>
</reference>
<keyword evidence="3" id="KW-1185">Reference proteome</keyword>
<dbReference type="InterPro" id="IPR055357">
    <property type="entry name" value="LRR_At1g61320_AtMIF1"/>
</dbReference>
<dbReference type="Proteomes" id="UP000836841">
    <property type="component" value="Chromosome 2"/>
</dbReference>
<dbReference type="PANTHER" id="PTHR34145:SF77">
    <property type="match status" value="1"/>
</dbReference>
<dbReference type="AlphaFoldDB" id="A0AAU9RPJ4"/>
<dbReference type="SUPFAM" id="SSF81383">
    <property type="entry name" value="F-box domain"/>
    <property type="match status" value="1"/>
</dbReference>
<evidence type="ECO:0000313" key="3">
    <source>
        <dbReference type="Proteomes" id="UP000836841"/>
    </source>
</evidence>
<proteinExistence type="predicted"/>
<dbReference type="InterPro" id="IPR053772">
    <property type="entry name" value="At1g61320/At1g61330-like"/>
</dbReference>
<sequence>MSESSHKKMKFPENMPEDVVEHILSTCLPIQNALRSRAVSKRFRHAQIRSRYLDFSKIYSKRRNQLAVVRIIEGIFEKHKGSEINQFVLILNHIGIEDKIFRWIKTCVSKNIQELELDFSKSRKVIEIPIDLSAIETLTVLKLKWCQFEISENSPKGLKLLRTLALMKTKVTKKTLDAIFNNCIHLETLELINCRMYGVLRINAQNNMKFKLLVVYSMLNLLKIFLDAPTLECYKYDGYVRMIDFSRVNVLKEVKLHYNRSYDRHSYNPLAMVIANMGAFMGVHVLATTNIFLEALMNSNPDFCFWNLQEFQICFQSPTNCTLFDIAAFLKKYCPNLEKFSIDINDFTFEPHILWELYQKPMVQNGNYPLNTIKYVEIMGYKNGWHELDIVEFFVRNAKSLEKLKLIEPRNPEVTMFEPEYERITNIKSLSPKKDLIEFTKSGRAQA</sequence>
<dbReference type="Pfam" id="PF23622">
    <property type="entry name" value="LRR_At1g61320_AtMIF1"/>
    <property type="match status" value="1"/>
</dbReference>
<dbReference type="SUPFAM" id="SSF52047">
    <property type="entry name" value="RNI-like"/>
    <property type="match status" value="1"/>
</dbReference>
<protein>
    <recommendedName>
        <fullName evidence="1">At1g61320/AtMIF1 LRR domain-containing protein</fullName>
    </recommendedName>
</protein>